<organism evidence="9 10">
    <name type="scientific">Levilinea saccharolytica</name>
    <dbReference type="NCBI Taxonomy" id="229921"/>
    <lineage>
        <taxon>Bacteria</taxon>
        <taxon>Bacillati</taxon>
        <taxon>Chloroflexota</taxon>
        <taxon>Anaerolineae</taxon>
        <taxon>Anaerolineales</taxon>
        <taxon>Anaerolineaceae</taxon>
        <taxon>Levilinea</taxon>
    </lineage>
</organism>
<dbReference type="STRING" id="229921.ADN01_07655"/>
<feature type="transmembrane region" description="Helical" evidence="6">
    <location>
        <begin position="33"/>
        <end position="53"/>
    </location>
</feature>
<comment type="caution">
    <text evidence="9">The sequence shown here is derived from an EMBL/GenBank/DDBJ whole genome shotgun (WGS) entry which is preliminary data.</text>
</comment>
<dbReference type="EMBL" id="LGCM01000029">
    <property type="protein sequence ID" value="KPL83648.1"/>
    <property type="molecule type" value="Genomic_DNA"/>
</dbReference>
<dbReference type="PRINTS" id="PR01435">
    <property type="entry name" value="NPOXDRDTASE5"/>
</dbReference>
<keyword evidence="2 5" id="KW-0812">Transmembrane</keyword>
<proteinExistence type="predicted"/>
<feature type="transmembrane region" description="Helical" evidence="6">
    <location>
        <begin position="434"/>
        <end position="458"/>
    </location>
</feature>
<feature type="transmembrane region" description="Helical" evidence="6">
    <location>
        <begin position="294"/>
        <end position="313"/>
    </location>
</feature>
<feature type="transmembrane region" description="Helical" evidence="6">
    <location>
        <begin position="88"/>
        <end position="109"/>
    </location>
</feature>
<dbReference type="InterPro" id="IPR001750">
    <property type="entry name" value="ND/Mrp_TM"/>
</dbReference>
<dbReference type="GO" id="GO:0016020">
    <property type="term" value="C:membrane"/>
    <property type="evidence" value="ECO:0007669"/>
    <property type="project" value="UniProtKB-SubCell"/>
</dbReference>
<feature type="transmembrane region" description="Helical" evidence="6">
    <location>
        <begin position="705"/>
        <end position="724"/>
    </location>
</feature>
<comment type="subcellular location">
    <subcellularLocation>
        <location evidence="1">Endomembrane system</location>
        <topology evidence="1">Multi-pass membrane protein</topology>
    </subcellularLocation>
    <subcellularLocation>
        <location evidence="5">Membrane</location>
        <topology evidence="5">Multi-pass membrane protein</topology>
    </subcellularLocation>
</comment>
<feature type="transmembrane region" description="Helical" evidence="6">
    <location>
        <begin position="470"/>
        <end position="493"/>
    </location>
</feature>
<dbReference type="PATRIC" id="fig|229921.5.peg.728"/>
<feature type="domain" description="NADH:quinone oxidoreductase/Mrp antiporter transmembrane" evidence="7">
    <location>
        <begin position="169"/>
        <end position="485"/>
    </location>
</feature>
<reference evidence="9 10" key="1">
    <citation type="submission" date="2015-07" db="EMBL/GenBank/DDBJ databases">
        <title>Genome sequence of Levilinea saccharolytica DSM 16555.</title>
        <authorList>
            <person name="Hemp J."/>
            <person name="Ward L.M."/>
            <person name="Pace L.A."/>
            <person name="Fischer W.W."/>
        </authorList>
    </citation>
    <scope>NUCLEOTIDE SEQUENCE [LARGE SCALE GENOMIC DNA]</scope>
    <source>
        <strain evidence="9 10">KIBI-1</strain>
    </source>
</reference>
<evidence type="ECO:0000256" key="5">
    <source>
        <dbReference type="RuleBase" id="RU000320"/>
    </source>
</evidence>
<evidence type="ECO:0000259" key="8">
    <source>
        <dbReference type="Pfam" id="PF00662"/>
    </source>
</evidence>
<feature type="transmembrane region" description="Helical" evidence="6">
    <location>
        <begin position="514"/>
        <end position="535"/>
    </location>
</feature>
<dbReference type="GO" id="GO:0012505">
    <property type="term" value="C:endomembrane system"/>
    <property type="evidence" value="ECO:0007669"/>
    <property type="project" value="UniProtKB-SubCell"/>
</dbReference>
<dbReference type="NCBIfam" id="NF005141">
    <property type="entry name" value="PRK06590.1"/>
    <property type="match status" value="1"/>
</dbReference>
<dbReference type="Pfam" id="PF00662">
    <property type="entry name" value="Proton_antipo_N"/>
    <property type="match status" value="1"/>
</dbReference>
<dbReference type="InterPro" id="IPR001516">
    <property type="entry name" value="Proton_antipo_N"/>
</dbReference>
<gene>
    <name evidence="9" type="ORF">ADN01_07655</name>
</gene>
<dbReference type="Proteomes" id="UP000050501">
    <property type="component" value="Unassembled WGS sequence"/>
</dbReference>
<feature type="domain" description="NADH-Ubiquinone oxidoreductase (complex I) chain 5 N-terminal" evidence="8">
    <location>
        <begin position="71"/>
        <end position="110"/>
    </location>
</feature>
<evidence type="ECO:0000256" key="6">
    <source>
        <dbReference type="SAM" id="Phobius"/>
    </source>
</evidence>
<dbReference type="Pfam" id="PF00361">
    <property type="entry name" value="Proton_antipo_M"/>
    <property type="match status" value="1"/>
</dbReference>
<evidence type="ECO:0000259" key="7">
    <source>
        <dbReference type="Pfam" id="PF00361"/>
    </source>
</evidence>
<dbReference type="PRINTS" id="PR01434">
    <property type="entry name" value="NADHDHGNASE5"/>
</dbReference>
<name>A0A0P6Y2X9_9CHLR</name>
<feature type="transmembrane region" description="Helical" evidence="6">
    <location>
        <begin position="214"/>
        <end position="232"/>
    </location>
</feature>
<dbReference type="GO" id="GO:0015990">
    <property type="term" value="P:electron transport coupled proton transport"/>
    <property type="evidence" value="ECO:0007669"/>
    <property type="project" value="TreeGrafter"/>
</dbReference>
<evidence type="ECO:0000256" key="1">
    <source>
        <dbReference type="ARBA" id="ARBA00004127"/>
    </source>
</evidence>
<dbReference type="InterPro" id="IPR018393">
    <property type="entry name" value="NADHpl_OxRdtase_5_subgr"/>
</dbReference>
<accession>A0A0P6Y2X9</accession>
<evidence type="ECO:0008006" key="11">
    <source>
        <dbReference type="Google" id="ProtNLM"/>
    </source>
</evidence>
<dbReference type="InterPro" id="IPR003945">
    <property type="entry name" value="NU5C-like"/>
</dbReference>
<evidence type="ECO:0000256" key="4">
    <source>
        <dbReference type="ARBA" id="ARBA00023136"/>
    </source>
</evidence>
<dbReference type="GO" id="GO:0042773">
    <property type="term" value="P:ATP synthesis coupled electron transport"/>
    <property type="evidence" value="ECO:0007669"/>
    <property type="project" value="InterPro"/>
</dbReference>
<dbReference type="GO" id="GO:0003954">
    <property type="term" value="F:NADH dehydrogenase activity"/>
    <property type="evidence" value="ECO:0007669"/>
    <property type="project" value="TreeGrafter"/>
</dbReference>
<keyword evidence="3 6" id="KW-1133">Transmembrane helix</keyword>
<evidence type="ECO:0000313" key="10">
    <source>
        <dbReference type="Proteomes" id="UP000050501"/>
    </source>
</evidence>
<keyword evidence="10" id="KW-1185">Reference proteome</keyword>
<feature type="transmembrane region" description="Helical" evidence="6">
    <location>
        <begin position="174"/>
        <end position="194"/>
    </location>
</feature>
<dbReference type="GO" id="GO:0008137">
    <property type="term" value="F:NADH dehydrogenase (ubiquinone) activity"/>
    <property type="evidence" value="ECO:0007669"/>
    <property type="project" value="InterPro"/>
</dbReference>
<dbReference type="Gene3D" id="1.20.5.2700">
    <property type="match status" value="2"/>
</dbReference>
<dbReference type="PANTHER" id="PTHR42829">
    <property type="entry name" value="NADH-UBIQUINONE OXIDOREDUCTASE CHAIN 5"/>
    <property type="match status" value="1"/>
</dbReference>
<dbReference type="AlphaFoldDB" id="A0A0P6Y2X9"/>
<sequence length="727" mass="78364">MDLLIWLIPLPPLLAFAAIVLFTNRSKALSHSLAIGAAGLSWLASMVVFFTAVGREELAKHPLGVDLKVNWLPLGDGAFKIGVQVDPLSAVILFFVAWTVLMIFVYSVGYHNFGQPAGDHDKPGLPPHGATVKVKGHGHQVPSVEPMYSRFFAMISLFAFGMFLLVVTDNLLTLYMAWEIMGLCSYLLIGFWYAKPSARDAAVKAFLTTRVGDMFMLLGMAALYKMTGTLNYQEILANPTVLEMLASQAAPVLGLSWAGLIGILIFMGTVGKSAQFPLHVWLPDAMEGPTPVSAMIHAATMVSAGVYLSIRFFPLISAGWDGGGALTPAMMTLAVVGAVTALFAATIAVAQNDIKRVLAYSTISQLGYMIAALGVGAYVAAAFHLVTHAFFKALLFLGSGSVIHGMEHGVLHTHQHIDPQDMQHMGGLRKKMPVTFWTFLAGGLALSGFPLVTAGFWSKDEILSGAFNGGHVWVFVILALAALLTAFYTARQITLTFLGQARSEAAEHASESRAVMTAPLVVLAFFAITAGWVGIPKAFPGLGGLVPNWFEEFVGEMLLVHGEAAHHSLVPLITSLVVALGGLALGWWVYRDVRAGQKDPLQKPLGPVYTLLQNKYYFDELYGATVVRFSRWVSEVFTDRWLDRGVIDGILHGIAAAGLWLGGVLRNGFDLPVINRFLGDTVVAGGTRKLGAETSKIQTGRLQQYMLMGLAVVLAASAIIYFFFVMA</sequence>
<feature type="transmembrane region" description="Helical" evidence="6">
    <location>
        <begin position="569"/>
        <end position="590"/>
    </location>
</feature>
<feature type="transmembrane region" description="Helical" evidence="6">
    <location>
        <begin position="325"/>
        <end position="348"/>
    </location>
</feature>
<feature type="transmembrane region" description="Helical" evidence="6">
    <location>
        <begin position="368"/>
        <end position="391"/>
    </location>
</feature>
<evidence type="ECO:0000313" key="9">
    <source>
        <dbReference type="EMBL" id="KPL83648.1"/>
    </source>
</evidence>
<evidence type="ECO:0000256" key="2">
    <source>
        <dbReference type="ARBA" id="ARBA00022692"/>
    </source>
</evidence>
<dbReference type="NCBIfam" id="TIGR01974">
    <property type="entry name" value="NDH_I_L"/>
    <property type="match status" value="1"/>
</dbReference>
<evidence type="ECO:0000256" key="3">
    <source>
        <dbReference type="ARBA" id="ARBA00022989"/>
    </source>
</evidence>
<keyword evidence="4 6" id="KW-0472">Membrane</keyword>
<dbReference type="PANTHER" id="PTHR42829:SF2">
    <property type="entry name" value="NADH-UBIQUINONE OXIDOREDUCTASE CHAIN 5"/>
    <property type="match status" value="1"/>
</dbReference>
<feature type="transmembrane region" description="Helical" evidence="6">
    <location>
        <begin position="147"/>
        <end position="167"/>
    </location>
</feature>
<feature type="transmembrane region" description="Helical" evidence="6">
    <location>
        <begin position="252"/>
        <end position="274"/>
    </location>
</feature>
<protein>
    <recommendedName>
        <fullName evidence="11">NADH-quinone oxidoreductase subunit L</fullName>
    </recommendedName>
</protein>